<dbReference type="PROSITE" id="PS51186">
    <property type="entry name" value="GNAT"/>
    <property type="match status" value="1"/>
</dbReference>
<dbReference type="CDD" id="cd04301">
    <property type="entry name" value="NAT_SF"/>
    <property type="match status" value="1"/>
</dbReference>
<protein>
    <submittedName>
        <fullName evidence="2">GNAT family N-acetyltransferase</fullName>
    </submittedName>
</protein>
<accession>A0ABX5HV91</accession>
<dbReference type="EMBL" id="PYSG01000002">
    <property type="protein sequence ID" value="PTA50037.1"/>
    <property type="molecule type" value="Genomic_DNA"/>
</dbReference>
<organism evidence="2 3">
    <name type="scientific">Shewanella morhuae</name>
    <dbReference type="NCBI Taxonomy" id="365591"/>
    <lineage>
        <taxon>Bacteria</taxon>
        <taxon>Pseudomonadati</taxon>
        <taxon>Pseudomonadota</taxon>
        <taxon>Gammaproteobacteria</taxon>
        <taxon>Alteromonadales</taxon>
        <taxon>Shewanellaceae</taxon>
        <taxon>Shewanella</taxon>
    </lineage>
</organism>
<feature type="domain" description="N-acetyltransferase" evidence="1">
    <location>
        <begin position="5"/>
        <end position="154"/>
    </location>
</feature>
<name>A0ABX5HV91_9GAMM</name>
<dbReference type="PANTHER" id="PTHR43072">
    <property type="entry name" value="N-ACETYLTRANSFERASE"/>
    <property type="match status" value="1"/>
</dbReference>
<evidence type="ECO:0000259" key="1">
    <source>
        <dbReference type="PROSITE" id="PS51186"/>
    </source>
</evidence>
<reference evidence="2 3" key="1">
    <citation type="submission" date="2018-04" db="EMBL/GenBank/DDBJ databases">
        <title>Genomic sequence of a freshwater isolate of Shewanella morhuae.</title>
        <authorList>
            <person name="Castillo D.E."/>
            <person name="Gram L."/>
        </authorList>
    </citation>
    <scope>NUCLEOTIDE SEQUENCE [LARGE SCALE GENOMIC DNA]</scope>
    <source>
        <strain evidence="2 3">CW7</strain>
    </source>
</reference>
<dbReference type="PANTHER" id="PTHR43072:SF61">
    <property type="entry name" value="ACETYLTRANSFERASE-RELATED"/>
    <property type="match status" value="1"/>
</dbReference>
<dbReference type="Pfam" id="PF00583">
    <property type="entry name" value="Acetyltransf_1"/>
    <property type="match status" value="1"/>
</dbReference>
<keyword evidence="3" id="KW-1185">Reference proteome</keyword>
<sequence length="167" mass="18814">MASIITRADVTHAHDVAVLFNEYRQFYDCQDDLAAAEQFICSRLVDESSVIFIAKDNQGLGLGFIQMYPSFSSLRLAPILILNDVYVTQHARCVGIGRALVLQAVCYAKTHKMSYLMLETQQKNQRAQGLYEGLGFVRNQDFIPTSLRSTQSLVRFMYNDSKGKVAC</sequence>
<dbReference type="InterPro" id="IPR000182">
    <property type="entry name" value="GNAT_dom"/>
</dbReference>
<dbReference type="SUPFAM" id="SSF55729">
    <property type="entry name" value="Acyl-CoA N-acyltransferases (Nat)"/>
    <property type="match status" value="1"/>
</dbReference>
<gene>
    <name evidence="2" type="ORF">C9I43_05670</name>
</gene>
<evidence type="ECO:0000313" key="3">
    <source>
        <dbReference type="Proteomes" id="UP000240506"/>
    </source>
</evidence>
<dbReference type="Proteomes" id="UP000240506">
    <property type="component" value="Unassembled WGS sequence"/>
</dbReference>
<dbReference type="InterPro" id="IPR016181">
    <property type="entry name" value="Acyl_CoA_acyltransferase"/>
</dbReference>
<evidence type="ECO:0000313" key="2">
    <source>
        <dbReference type="EMBL" id="PTA50037.1"/>
    </source>
</evidence>
<comment type="caution">
    <text evidence="2">The sequence shown here is derived from an EMBL/GenBank/DDBJ whole genome shotgun (WGS) entry which is preliminary data.</text>
</comment>
<proteinExistence type="predicted"/>
<dbReference type="Gene3D" id="3.40.630.30">
    <property type="match status" value="1"/>
</dbReference>